<dbReference type="SUPFAM" id="SSF53335">
    <property type="entry name" value="S-adenosyl-L-methionine-dependent methyltransferases"/>
    <property type="match status" value="1"/>
</dbReference>
<dbReference type="InterPro" id="IPR013691">
    <property type="entry name" value="MeTrfase_14"/>
</dbReference>
<keyword evidence="3" id="KW-1185">Reference proteome</keyword>
<gene>
    <name evidence="2" type="primary">trmB_2</name>
    <name evidence="2" type="ORF">Pla110_27820</name>
</gene>
<evidence type="ECO:0000259" key="1">
    <source>
        <dbReference type="Pfam" id="PF08484"/>
    </source>
</evidence>
<evidence type="ECO:0000313" key="3">
    <source>
        <dbReference type="Proteomes" id="UP000317178"/>
    </source>
</evidence>
<dbReference type="EC" id="2.1.1.33" evidence="2"/>
<dbReference type="Pfam" id="PF08484">
    <property type="entry name" value="Methyltransf_14"/>
    <property type="match status" value="1"/>
</dbReference>
<name>A0A518CP96_9PLAN</name>
<dbReference type="KEGG" id="plon:Pla110_27820"/>
<keyword evidence="2" id="KW-0808">Transferase</keyword>
<protein>
    <submittedName>
        <fullName evidence="2">tRNA (Guanine-N(7)-)-methyltransferase</fullName>
        <ecNumber evidence="2">2.1.1.33</ecNumber>
    </submittedName>
</protein>
<sequence>MTNQSNMSDKSPTTNNASLSELMHESTCPACGHHVAVTFYRGGSLPLTTQAWPQSAQEAHEMPRHPHEFVRCIDCGHVFNREFRYENVPYQTKPNLMYNRGKTWEAHIERVKQLLLDQLPEVPTVVEIGCGDGTLLCSMAAARPQGRFYGFDPNAQIETGGGLIEARATLFEPSKHIAELKPDLIISRHVLEHLMNPLGFVQQVAFASSWEDAQTKLYIEVPCIDRVFELNRTIDFYYEHRSHFTSNSLTKMLERCSSEVEMIATGYNNEVVMGLASFGKETESIEVAQEAIQFSHGAMEAKNRVRTQLKNLQAAGKRIAIWGGTGKAASFINQFDLDEKSFPLIVDSDAAKVGTHVPGMGQKILYRDLLVRQPADVILIATQWRARDIAMEIESAGIQADSLLVEWRGELIDYHLNADLFDTNRGETLASKSNKDHRPPERAPHLFQPFPETVQQIEDIT</sequence>
<evidence type="ECO:0000313" key="2">
    <source>
        <dbReference type="EMBL" id="QDU81045.1"/>
    </source>
</evidence>
<dbReference type="EMBL" id="CP036281">
    <property type="protein sequence ID" value="QDU81045.1"/>
    <property type="molecule type" value="Genomic_DNA"/>
</dbReference>
<dbReference type="AlphaFoldDB" id="A0A518CP96"/>
<reference evidence="2 3" key="1">
    <citation type="submission" date="2019-02" db="EMBL/GenBank/DDBJ databases">
        <title>Deep-cultivation of Planctomycetes and their phenomic and genomic characterization uncovers novel biology.</title>
        <authorList>
            <person name="Wiegand S."/>
            <person name="Jogler M."/>
            <person name="Boedeker C."/>
            <person name="Pinto D."/>
            <person name="Vollmers J."/>
            <person name="Rivas-Marin E."/>
            <person name="Kohn T."/>
            <person name="Peeters S.H."/>
            <person name="Heuer A."/>
            <person name="Rast P."/>
            <person name="Oberbeckmann S."/>
            <person name="Bunk B."/>
            <person name="Jeske O."/>
            <person name="Meyerdierks A."/>
            <person name="Storesund J.E."/>
            <person name="Kallscheuer N."/>
            <person name="Luecker S."/>
            <person name="Lage O.M."/>
            <person name="Pohl T."/>
            <person name="Merkel B.J."/>
            <person name="Hornburger P."/>
            <person name="Mueller R.-W."/>
            <person name="Bruemmer F."/>
            <person name="Labrenz M."/>
            <person name="Spormann A.M."/>
            <person name="Op den Camp H."/>
            <person name="Overmann J."/>
            <person name="Amann R."/>
            <person name="Jetten M.S.M."/>
            <person name="Mascher T."/>
            <person name="Medema M.H."/>
            <person name="Devos D.P."/>
            <person name="Kaster A.-K."/>
            <person name="Ovreas L."/>
            <person name="Rohde M."/>
            <person name="Galperin M.Y."/>
            <person name="Jogler C."/>
        </authorList>
    </citation>
    <scope>NUCLEOTIDE SEQUENCE [LARGE SCALE GENOMIC DNA]</scope>
    <source>
        <strain evidence="2 3">Pla110</strain>
    </source>
</reference>
<dbReference type="InterPro" id="IPR029063">
    <property type="entry name" value="SAM-dependent_MTases_sf"/>
</dbReference>
<feature type="domain" description="C-methyltransferase" evidence="1">
    <location>
        <begin position="289"/>
        <end position="396"/>
    </location>
</feature>
<dbReference type="Proteomes" id="UP000317178">
    <property type="component" value="Chromosome"/>
</dbReference>
<dbReference type="GO" id="GO:0008176">
    <property type="term" value="F:tRNA (guanine(46)-N7)-methyltransferase activity"/>
    <property type="evidence" value="ECO:0007669"/>
    <property type="project" value="UniProtKB-EC"/>
</dbReference>
<accession>A0A518CP96</accession>
<dbReference type="CDD" id="cd02440">
    <property type="entry name" value="AdoMet_MTases"/>
    <property type="match status" value="1"/>
</dbReference>
<proteinExistence type="predicted"/>
<dbReference type="Pfam" id="PF13489">
    <property type="entry name" value="Methyltransf_23"/>
    <property type="match status" value="1"/>
</dbReference>
<dbReference type="RefSeq" id="WP_144996268.1">
    <property type="nucleotide sequence ID" value="NZ_CP036281.1"/>
</dbReference>
<keyword evidence="2" id="KW-0489">Methyltransferase</keyword>
<dbReference type="Gene3D" id="3.40.50.150">
    <property type="entry name" value="Vaccinia Virus protein VP39"/>
    <property type="match status" value="1"/>
</dbReference>
<organism evidence="2 3">
    <name type="scientific">Polystyrenella longa</name>
    <dbReference type="NCBI Taxonomy" id="2528007"/>
    <lineage>
        <taxon>Bacteria</taxon>
        <taxon>Pseudomonadati</taxon>
        <taxon>Planctomycetota</taxon>
        <taxon>Planctomycetia</taxon>
        <taxon>Planctomycetales</taxon>
        <taxon>Planctomycetaceae</taxon>
        <taxon>Polystyrenella</taxon>
    </lineage>
</organism>
<dbReference type="OrthoDB" id="238183at2"/>
<dbReference type="Gene3D" id="3.40.50.720">
    <property type="entry name" value="NAD(P)-binding Rossmann-like Domain"/>
    <property type="match status" value="1"/>
</dbReference>